<protein>
    <submittedName>
        <fullName evidence="1">DUF1134 domain-containing protein</fullName>
    </submittedName>
</protein>
<accession>A0ABY6AY28</accession>
<gene>
    <name evidence="1" type="ORF">N4261_23015</name>
</gene>
<dbReference type="RefSeq" id="WP_261757567.1">
    <property type="nucleotide sequence ID" value="NZ_CP104562.2"/>
</dbReference>
<evidence type="ECO:0000313" key="2">
    <source>
        <dbReference type="Proteomes" id="UP001064933"/>
    </source>
</evidence>
<proteinExistence type="predicted"/>
<reference evidence="1" key="1">
    <citation type="submission" date="2022-10" db="EMBL/GenBank/DDBJ databases">
        <title>Characterization and whole genome sequencing of a new Roseateles species, isolated from fresh water.</title>
        <authorList>
            <person name="Guliayeva D.Y."/>
            <person name="Akhremchuk A.E."/>
            <person name="Sikolenko M.A."/>
            <person name="Valentovich L.N."/>
            <person name="Sidarenka A.V."/>
        </authorList>
    </citation>
    <scope>NUCLEOTIDE SEQUENCE</scope>
    <source>
        <strain evidence="1">BIM B-1768</strain>
    </source>
</reference>
<sequence>MSTMSMNRDDHGHPHDRQRLSAMADLPCTEAATDPLARRAALGQLGRFAAAGLALPVGLGAAWPALAQDPKESKEPKDDDDTYDQDSVLHAATDFFGQTTEGLAKVIEKAFKEQGRPNAYIKGQEAGAAITIGLRYGEGSLVMKHGGTAQVFWAGPSVGFDLGANASKVFTLVYKLPKASAIYRRFPGVDGSLYYVGGAGINYQRVDGITLAPIRLGVGLRAGASVGYIHYRREKTINPF</sequence>
<dbReference type="InterPro" id="IPR008325">
    <property type="entry name" value="EipA-like"/>
</dbReference>
<dbReference type="Pfam" id="PF06577">
    <property type="entry name" value="EipA"/>
    <property type="match status" value="1"/>
</dbReference>
<dbReference type="Proteomes" id="UP001064933">
    <property type="component" value="Chromosome"/>
</dbReference>
<organism evidence="1 2">
    <name type="scientific">Roseateles amylovorans</name>
    <dbReference type="NCBI Taxonomy" id="2978473"/>
    <lineage>
        <taxon>Bacteria</taxon>
        <taxon>Pseudomonadati</taxon>
        <taxon>Pseudomonadota</taxon>
        <taxon>Betaproteobacteria</taxon>
        <taxon>Burkholderiales</taxon>
        <taxon>Sphaerotilaceae</taxon>
        <taxon>Roseateles</taxon>
    </lineage>
</organism>
<dbReference type="EMBL" id="CP104562">
    <property type="protein sequence ID" value="UXH77812.1"/>
    <property type="molecule type" value="Genomic_DNA"/>
</dbReference>
<evidence type="ECO:0000313" key="1">
    <source>
        <dbReference type="EMBL" id="UXH77812.1"/>
    </source>
</evidence>
<name>A0ABY6AY28_9BURK</name>
<keyword evidence="2" id="KW-1185">Reference proteome</keyword>